<comment type="catalytic activity">
    <reaction evidence="20">
        <text>D-glucuronate(out) + H(+)(out) = D-glucuronate(in) + H(+)(in)</text>
        <dbReference type="Rhea" id="RHEA:72591"/>
        <dbReference type="ChEBI" id="CHEBI:15378"/>
        <dbReference type="ChEBI" id="CHEBI:58720"/>
    </reaction>
    <physiologicalReaction direction="left-to-right" evidence="20">
        <dbReference type="Rhea" id="RHEA:72592"/>
    </physiologicalReaction>
</comment>
<keyword evidence="14" id="KW-0968">Cytoplasmic vesicle</keyword>
<keyword evidence="6" id="KW-1003">Cell membrane</keyword>
<sequence length="500" mass="55605">MTQTYDVSRQKQQKTPNGVDDSDSKILEDDLTWKFWQKRRYIVVMMAFFGFFNVYALRVNLSVAIVGMTEVRKTSLDNGTIIEEQDFAWDSKDQGLVLSSFYYGYIWTQILGGVLASKFGGHYILGFGIGATAILTLLTPLATNISITGLVVVRILEGFCEGTTYPAVQSLLARWAPIYERSRMSSIGYIGNYVGVFVSLPVSGFLTVQYGWESVFYFFGAIGCVWLVMWMVIVRAGPELDSHISEEEKNYIKQSLGEVASEKELMDIPWKAIVTSSAVWALVASNCGETWGTYTLLTQLPTFLKDVMNFQVGATGFLSALPYLAMSCTLALSGFLADKLQEKGILTTLQVRRYFNCSAYILEMIFLLLTAHILNPIACMACVTIAVAFNAFALSGFPVNPLDLAPNYASVVWGLSNTISTIPGILSPLLSGYIVTNKTREQWQIVFYIAAGVYITASVIYWFFAKADLQPWAQKSQQQKSQPQISNPTTNNSTYPSTKF</sequence>
<evidence type="ECO:0000256" key="23">
    <source>
        <dbReference type="ARBA" id="ARBA00080244"/>
    </source>
</evidence>
<feature type="transmembrane region" description="Helical" evidence="27">
    <location>
        <begin position="96"/>
        <end position="116"/>
    </location>
</feature>
<comment type="catalytic activity">
    <reaction evidence="18">
        <text>N-acetyl-L-aspartyl-L-glutamate(out) = N-acetyl-L-aspartyl-L-glutamate(in)</text>
        <dbReference type="Rhea" id="RHEA:72599"/>
        <dbReference type="ChEBI" id="CHEBI:76931"/>
    </reaction>
    <physiologicalReaction direction="left-to-right" evidence="18">
        <dbReference type="Rhea" id="RHEA:72600"/>
    </physiologicalReaction>
</comment>
<evidence type="ECO:0000256" key="7">
    <source>
        <dbReference type="ARBA" id="ARBA00022692"/>
    </source>
</evidence>
<evidence type="ECO:0000256" key="9">
    <source>
        <dbReference type="ARBA" id="ARBA00022989"/>
    </source>
</evidence>
<evidence type="ECO:0000256" key="8">
    <source>
        <dbReference type="ARBA" id="ARBA00022847"/>
    </source>
</evidence>
<evidence type="ECO:0000256" key="13">
    <source>
        <dbReference type="ARBA" id="ARBA00023228"/>
    </source>
</evidence>
<organism evidence="29">
    <name type="scientific">Lutzomyia longipalpis</name>
    <name type="common">Sand fly</name>
    <dbReference type="NCBI Taxonomy" id="7200"/>
    <lineage>
        <taxon>Eukaryota</taxon>
        <taxon>Metazoa</taxon>
        <taxon>Ecdysozoa</taxon>
        <taxon>Arthropoda</taxon>
        <taxon>Hexapoda</taxon>
        <taxon>Insecta</taxon>
        <taxon>Pterygota</taxon>
        <taxon>Neoptera</taxon>
        <taxon>Endopterygota</taxon>
        <taxon>Diptera</taxon>
        <taxon>Nematocera</taxon>
        <taxon>Psychodoidea</taxon>
        <taxon>Psychodidae</taxon>
        <taxon>Lutzomyia</taxon>
        <taxon>Lutzomyia</taxon>
    </lineage>
</organism>
<feature type="domain" description="Major facilitator superfamily (MFS) profile" evidence="28">
    <location>
        <begin position="42"/>
        <end position="469"/>
    </location>
</feature>
<keyword evidence="13" id="KW-0458">Lysosome</keyword>
<evidence type="ECO:0000256" key="17">
    <source>
        <dbReference type="ARBA" id="ARBA00050625"/>
    </source>
</evidence>
<dbReference type="PANTHER" id="PTHR11662">
    <property type="entry name" value="SOLUTE CARRIER FAMILY 17"/>
    <property type="match status" value="1"/>
</dbReference>
<evidence type="ECO:0000256" key="14">
    <source>
        <dbReference type="ARBA" id="ARBA00023329"/>
    </source>
</evidence>
<evidence type="ECO:0000256" key="4">
    <source>
        <dbReference type="ARBA" id="ARBA00004656"/>
    </source>
</evidence>
<keyword evidence="8" id="KW-0769">Symport</keyword>
<dbReference type="GO" id="GO:0016323">
    <property type="term" value="C:basolateral plasma membrane"/>
    <property type="evidence" value="ECO:0007669"/>
    <property type="project" value="UniProtKB-SubCell"/>
</dbReference>
<comment type="catalytic activity">
    <reaction evidence="19">
        <text>L-glutamate(out) = L-glutamate(in)</text>
        <dbReference type="Rhea" id="RHEA:66336"/>
        <dbReference type="ChEBI" id="CHEBI:29985"/>
    </reaction>
    <physiologicalReaction direction="left-to-right" evidence="19">
        <dbReference type="Rhea" id="RHEA:66337"/>
    </physiologicalReaction>
</comment>
<dbReference type="GO" id="GO:0005765">
    <property type="term" value="C:lysosomal membrane"/>
    <property type="evidence" value="ECO:0007669"/>
    <property type="project" value="UniProtKB-SubCell"/>
</dbReference>
<dbReference type="GO" id="GO:0006820">
    <property type="term" value="P:monoatomic anion transport"/>
    <property type="evidence" value="ECO:0007669"/>
    <property type="project" value="TreeGrafter"/>
</dbReference>
<dbReference type="InterPro" id="IPR020846">
    <property type="entry name" value="MFS_dom"/>
</dbReference>
<dbReference type="EMBL" id="GITU01006536">
    <property type="protein sequence ID" value="MBC1175239.1"/>
    <property type="molecule type" value="Transcribed_RNA"/>
</dbReference>
<name>A0A7G3ASQ4_LUTLO</name>
<reference evidence="29" key="1">
    <citation type="journal article" date="2020" name="BMC">
        <title>Leishmania infection induces a limited differential gene expression in the sand fly midgut.</title>
        <authorList>
            <person name="Coutinho-Abreu I.V."/>
            <person name="Serafim T.D."/>
            <person name="Meneses C."/>
            <person name="Kamhawi S."/>
            <person name="Oliveira F."/>
            <person name="Valenzuela J.G."/>
        </authorList>
    </citation>
    <scope>NUCLEOTIDE SEQUENCE</scope>
    <source>
        <strain evidence="29">Jacobina</strain>
        <tissue evidence="29">Midgut</tissue>
    </source>
</reference>
<evidence type="ECO:0000256" key="26">
    <source>
        <dbReference type="SAM" id="MobiDB-lite"/>
    </source>
</evidence>
<evidence type="ECO:0000259" key="28">
    <source>
        <dbReference type="PROSITE" id="PS50850"/>
    </source>
</evidence>
<feature type="transmembrane region" description="Helical" evidence="27">
    <location>
        <begin position="411"/>
        <end position="433"/>
    </location>
</feature>
<dbReference type="PANTHER" id="PTHR11662:SF455">
    <property type="entry name" value="GH23975P"/>
    <property type="match status" value="1"/>
</dbReference>
<dbReference type="FunFam" id="1.20.1250.20:FF:000003">
    <property type="entry name" value="Solute carrier family 17 member 3"/>
    <property type="match status" value="1"/>
</dbReference>
<comment type="catalytic activity">
    <reaction evidence="15">
        <text>2 nitrate(out) + H(+)(out) = 2 nitrate(in) + H(+)(in)</text>
        <dbReference type="Rhea" id="RHEA:71539"/>
        <dbReference type="ChEBI" id="CHEBI:15378"/>
        <dbReference type="ChEBI" id="CHEBI:17632"/>
    </reaction>
    <physiologicalReaction direction="left-to-right" evidence="15">
        <dbReference type="Rhea" id="RHEA:71540"/>
    </physiologicalReaction>
</comment>
<evidence type="ECO:0000256" key="11">
    <source>
        <dbReference type="ARBA" id="ARBA00023136"/>
    </source>
</evidence>
<feature type="transmembrane region" description="Helical" evidence="27">
    <location>
        <begin position="445"/>
        <end position="464"/>
    </location>
</feature>
<comment type="catalytic activity">
    <reaction evidence="16">
        <text>L-aspartate(out) = L-aspartate(in)</text>
        <dbReference type="Rhea" id="RHEA:66332"/>
        <dbReference type="ChEBI" id="CHEBI:29991"/>
    </reaction>
    <physiologicalReaction direction="left-to-right" evidence="16">
        <dbReference type="Rhea" id="RHEA:66333"/>
    </physiologicalReaction>
</comment>
<evidence type="ECO:0000256" key="3">
    <source>
        <dbReference type="ARBA" id="ARBA00004638"/>
    </source>
</evidence>
<dbReference type="FunFam" id="1.20.1250.20:FF:000067">
    <property type="entry name" value="sialin isoform X2"/>
    <property type="match status" value="1"/>
</dbReference>
<keyword evidence="7 27" id="KW-0812">Transmembrane</keyword>
<feature type="transmembrane region" description="Helical" evidence="27">
    <location>
        <begin position="187"/>
        <end position="208"/>
    </location>
</feature>
<keyword evidence="12" id="KW-0325">Glycoprotein</keyword>
<evidence type="ECO:0000256" key="27">
    <source>
        <dbReference type="SAM" id="Phobius"/>
    </source>
</evidence>
<evidence type="ECO:0000256" key="19">
    <source>
        <dbReference type="ARBA" id="ARBA00051447"/>
    </source>
</evidence>
<evidence type="ECO:0000256" key="12">
    <source>
        <dbReference type="ARBA" id="ARBA00023180"/>
    </source>
</evidence>
<evidence type="ECO:0000256" key="25">
    <source>
        <dbReference type="ARBA" id="ARBA00081925"/>
    </source>
</evidence>
<feature type="region of interest" description="Disordered" evidence="26">
    <location>
        <begin position="1"/>
        <end position="22"/>
    </location>
</feature>
<dbReference type="InterPro" id="IPR036259">
    <property type="entry name" value="MFS_trans_sf"/>
</dbReference>
<keyword evidence="11 27" id="KW-0472">Membrane</keyword>
<protein>
    <recommendedName>
        <fullName evidence="22">Sialin</fullName>
    </recommendedName>
    <alternativeName>
        <fullName evidence="25">H(+)/nitrate cotransporter</fullName>
    </alternativeName>
    <alternativeName>
        <fullName evidence="23">H(+)/sialic acid cotransporter</fullName>
    </alternativeName>
    <alternativeName>
        <fullName evidence="24">Vesicular excitatory amino acid transporter</fullName>
    </alternativeName>
</protein>
<evidence type="ECO:0000256" key="6">
    <source>
        <dbReference type="ARBA" id="ARBA00022475"/>
    </source>
</evidence>
<evidence type="ECO:0000256" key="21">
    <source>
        <dbReference type="ARBA" id="ARBA00056891"/>
    </source>
</evidence>
<feature type="transmembrane region" description="Helical" evidence="27">
    <location>
        <begin position="358"/>
        <end position="391"/>
    </location>
</feature>
<feature type="region of interest" description="Disordered" evidence="26">
    <location>
        <begin position="475"/>
        <end position="500"/>
    </location>
</feature>
<dbReference type="VEuPathDB" id="VectorBase:LLONM1_010714"/>
<dbReference type="CDD" id="cd17318">
    <property type="entry name" value="MFS_SLC17"/>
    <property type="match status" value="1"/>
</dbReference>
<dbReference type="Gene3D" id="1.20.1250.20">
    <property type="entry name" value="MFS general substrate transporter like domains"/>
    <property type="match status" value="2"/>
</dbReference>
<dbReference type="GO" id="GO:0046942">
    <property type="term" value="P:carboxylic acid transport"/>
    <property type="evidence" value="ECO:0007669"/>
    <property type="project" value="UniProtKB-ARBA"/>
</dbReference>
<evidence type="ECO:0000256" key="22">
    <source>
        <dbReference type="ARBA" id="ARBA00069713"/>
    </source>
</evidence>
<evidence type="ECO:0000256" key="10">
    <source>
        <dbReference type="ARBA" id="ARBA00023018"/>
    </source>
</evidence>
<keyword evidence="10" id="KW-0770">Synapse</keyword>
<feature type="transmembrane region" description="Helical" evidence="27">
    <location>
        <begin position="215"/>
        <end position="233"/>
    </location>
</feature>
<feature type="transmembrane region" description="Helical" evidence="27">
    <location>
        <begin position="317"/>
        <end position="337"/>
    </location>
</feature>
<evidence type="ECO:0000313" key="29">
    <source>
        <dbReference type="EMBL" id="MBC1175239.1"/>
    </source>
</evidence>
<keyword evidence="9 27" id="KW-1133">Transmembrane helix</keyword>
<dbReference type="AlphaFoldDB" id="A0A7G3ASQ4"/>
<dbReference type="InterPro" id="IPR011701">
    <property type="entry name" value="MFS"/>
</dbReference>
<feature type="transmembrane region" description="Helical" evidence="27">
    <location>
        <begin position="41"/>
        <end position="66"/>
    </location>
</feature>
<dbReference type="GO" id="GO:0015293">
    <property type="term" value="F:symporter activity"/>
    <property type="evidence" value="ECO:0007669"/>
    <property type="project" value="UniProtKB-KW"/>
</dbReference>
<evidence type="ECO:0000256" key="5">
    <source>
        <dbReference type="ARBA" id="ARBA00022448"/>
    </source>
</evidence>
<dbReference type="GO" id="GO:0030672">
    <property type="term" value="C:synaptic vesicle membrane"/>
    <property type="evidence" value="ECO:0007669"/>
    <property type="project" value="UniProtKB-SubCell"/>
</dbReference>
<evidence type="ECO:0000256" key="2">
    <source>
        <dbReference type="ARBA" id="ARBA00004554"/>
    </source>
</evidence>
<keyword evidence="5" id="KW-0813">Transport</keyword>
<evidence type="ECO:0000256" key="24">
    <source>
        <dbReference type="ARBA" id="ARBA00081195"/>
    </source>
</evidence>
<proteinExistence type="predicted"/>
<comment type="catalytic activity">
    <reaction evidence="17">
        <text>N-acetylneuraminate(in) + H(+)(in) = N-acetylneuraminate(out) + H(+)(out)</text>
        <dbReference type="Rhea" id="RHEA:28987"/>
        <dbReference type="ChEBI" id="CHEBI:15378"/>
        <dbReference type="ChEBI" id="CHEBI:35418"/>
    </reaction>
    <physiologicalReaction direction="right-to-left" evidence="17">
        <dbReference type="Rhea" id="RHEA:28989"/>
    </physiologicalReaction>
</comment>
<evidence type="ECO:0000256" key="15">
    <source>
        <dbReference type="ARBA" id="ARBA00050101"/>
    </source>
</evidence>
<evidence type="ECO:0000256" key="1">
    <source>
        <dbReference type="ARBA" id="ARBA00004432"/>
    </source>
</evidence>
<dbReference type="InterPro" id="IPR050382">
    <property type="entry name" value="MFS_Na/Anion_cotransporter"/>
</dbReference>
<evidence type="ECO:0000256" key="16">
    <source>
        <dbReference type="ARBA" id="ARBA00050554"/>
    </source>
</evidence>
<evidence type="ECO:0000256" key="20">
    <source>
        <dbReference type="ARBA" id="ARBA00051612"/>
    </source>
</evidence>
<comment type="function">
    <text evidence="21">Receptor for CM101, a polysaccharide produced by group B Streptococcus with antipathoangiogenic properties.</text>
</comment>
<dbReference type="SUPFAM" id="SSF103473">
    <property type="entry name" value="MFS general substrate transporter"/>
    <property type="match status" value="1"/>
</dbReference>
<evidence type="ECO:0000256" key="18">
    <source>
        <dbReference type="ARBA" id="ARBA00051403"/>
    </source>
</evidence>
<accession>A0A7G3ASQ4</accession>
<comment type="subcellular location">
    <subcellularLocation>
        <location evidence="2">Basolateral cell membrane</location>
        <topology evidence="2">Multi-pass membrane protein</topology>
    </subcellularLocation>
    <subcellularLocation>
        <location evidence="3">Cytoplasmic vesicle</location>
        <location evidence="3">Secretory vesicle membrane</location>
        <topology evidence="3">Multi-pass membrane protein</topology>
    </subcellularLocation>
    <subcellularLocation>
        <location evidence="1">Cytoplasmic vesicle</location>
        <location evidence="1">Secretory vesicle</location>
        <location evidence="1">Synaptic vesicle membrane</location>
    </subcellularLocation>
    <subcellularLocation>
        <location evidence="4">Lysosome membrane</location>
    </subcellularLocation>
</comment>
<dbReference type="Pfam" id="PF07690">
    <property type="entry name" value="MFS_1"/>
    <property type="match status" value="1"/>
</dbReference>
<dbReference type="PROSITE" id="PS50850">
    <property type="entry name" value="MFS"/>
    <property type="match status" value="1"/>
</dbReference>